<dbReference type="EMBL" id="LGLK01000065">
    <property type="protein sequence ID" value="KPC15190.1"/>
    <property type="molecule type" value="Genomic_DNA"/>
</dbReference>
<protein>
    <submittedName>
        <fullName evidence="1">Uncharacterized protein</fullName>
    </submittedName>
</protein>
<proteinExistence type="predicted"/>
<comment type="caution">
    <text evidence="1">The sequence shown here is derived from an EMBL/GenBank/DDBJ whole genome shotgun (WGS) entry which is preliminary data.</text>
</comment>
<accession>A0ABR5KLG7</accession>
<dbReference type="Proteomes" id="UP000037943">
    <property type="component" value="Unassembled WGS sequence"/>
</dbReference>
<reference evidence="1 2" key="1">
    <citation type="submission" date="2015-07" db="EMBL/GenBank/DDBJ databases">
        <authorList>
            <person name="O'Brien H.E."/>
            <person name="Thakur S."/>
            <person name="Gong Y."/>
            <person name="Wang P.W."/>
            <person name="Guttman D.S."/>
        </authorList>
    </citation>
    <scope>NUCLEOTIDE SEQUENCE [LARGE SCALE GENOMIC DNA]</scope>
    <source>
        <strain evidence="1 2">107</strain>
    </source>
</reference>
<gene>
    <name evidence="1" type="ORF">AC499_6137</name>
</gene>
<name>A0ABR5KLG7_PSEAV</name>
<organism evidence="1 2">
    <name type="scientific">Pseudomonas amygdali pv. lachrymans</name>
    <name type="common">Pseudomonas syringae pv. lachrymans</name>
    <dbReference type="NCBI Taxonomy" id="53707"/>
    <lineage>
        <taxon>Bacteria</taxon>
        <taxon>Pseudomonadati</taxon>
        <taxon>Pseudomonadota</taxon>
        <taxon>Gammaproteobacteria</taxon>
        <taxon>Pseudomonadales</taxon>
        <taxon>Pseudomonadaceae</taxon>
        <taxon>Pseudomonas</taxon>
        <taxon>Pseudomonas amygdali</taxon>
    </lineage>
</organism>
<keyword evidence="2" id="KW-1185">Reference proteome</keyword>
<evidence type="ECO:0000313" key="1">
    <source>
        <dbReference type="EMBL" id="KPC15190.1"/>
    </source>
</evidence>
<evidence type="ECO:0000313" key="2">
    <source>
        <dbReference type="Proteomes" id="UP000037943"/>
    </source>
</evidence>
<reference evidence="1 2" key="2">
    <citation type="submission" date="2015-10" db="EMBL/GenBank/DDBJ databases">
        <title>Comparative genomics and high-throughput reverse genetic screens identify a new phytobacterial MAMP and an Arabidopsis receptor required for immune elicitation.</title>
        <authorList>
            <person name="Mott G.A."/>
            <person name="Thakur S."/>
            <person name="Wang P.W."/>
            <person name="Desveaux D."/>
            <person name="Guttman D.S."/>
        </authorList>
    </citation>
    <scope>NUCLEOTIDE SEQUENCE [LARGE SCALE GENOMIC DNA]</scope>
    <source>
        <strain evidence="1 2">107</strain>
    </source>
</reference>
<sequence>MRHGQEIQFDNRTIVPRSMPAANAKLSRQRKYPVLLL</sequence>